<name>A0A0F9BFF3_9ZZZZ</name>
<comment type="caution">
    <text evidence="1">The sequence shown here is derived from an EMBL/GenBank/DDBJ whole genome shotgun (WGS) entry which is preliminary data.</text>
</comment>
<sequence>MLEEKKILEYKKRYTEAAGGIYADT</sequence>
<gene>
    <name evidence="1" type="ORF">LCGC14_2453360</name>
</gene>
<accession>A0A0F9BFF3</accession>
<dbReference type="EMBL" id="LAZR01038019">
    <property type="protein sequence ID" value="KKL20649.1"/>
    <property type="molecule type" value="Genomic_DNA"/>
</dbReference>
<dbReference type="AlphaFoldDB" id="A0A0F9BFF3"/>
<proteinExistence type="predicted"/>
<evidence type="ECO:0000313" key="1">
    <source>
        <dbReference type="EMBL" id="KKL20649.1"/>
    </source>
</evidence>
<reference evidence="1" key="1">
    <citation type="journal article" date="2015" name="Nature">
        <title>Complex archaea that bridge the gap between prokaryotes and eukaryotes.</title>
        <authorList>
            <person name="Spang A."/>
            <person name="Saw J.H."/>
            <person name="Jorgensen S.L."/>
            <person name="Zaremba-Niedzwiedzka K."/>
            <person name="Martijn J."/>
            <person name="Lind A.E."/>
            <person name="van Eijk R."/>
            <person name="Schleper C."/>
            <person name="Guy L."/>
            <person name="Ettema T.J."/>
        </authorList>
    </citation>
    <scope>NUCLEOTIDE SEQUENCE</scope>
</reference>
<feature type="non-terminal residue" evidence="1">
    <location>
        <position position="25"/>
    </location>
</feature>
<organism evidence="1">
    <name type="scientific">marine sediment metagenome</name>
    <dbReference type="NCBI Taxonomy" id="412755"/>
    <lineage>
        <taxon>unclassified sequences</taxon>
        <taxon>metagenomes</taxon>
        <taxon>ecological metagenomes</taxon>
    </lineage>
</organism>
<protein>
    <submittedName>
        <fullName evidence="1">Uncharacterized protein</fullName>
    </submittedName>
</protein>